<name>A0A098ECS6_9ZZZZ</name>
<dbReference type="SUPFAM" id="SSF53448">
    <property type="entry name" value="Nucleotide-diphospho-sugar transferases"/>
    <property type="match status" value="1"/>
</dbReference>
<evidence type="ECO:0000256" key="3">
    <source>
        <dbReference type="ARBA" id="ARBA00022679"/>
    </source>
</evidence>
<evidence type="ECO:0000256" key="1">
    <source>
        <dbReference type="ARBA" id="ARBA00006890"/>
    </source>
</evidence>
<keyword evidence="4 7" id="KW-0548">Nucleotidyltransferase</keyword>
<dbReference type="InterPro" id="IPR005835">
    <property type="entry name" value="NTP_transferase_dom"/>
</dbReference>
<dbReference type="EC" id="2.7.7.9" evidence="2"/>
<protein>
    <recommendedName>
        <fullName evidence="2">UTP--glucose-1-phosphate uridylyltransferase</fullName>
        <ecNumber evidence="2">2.7.7.9</ecNumber>
    </recommendedName>
</protein>
<dbReference type="Gene3D" id="3.90.550.10">
    <property type="entry name" value="Spore Coat Polysaccharide Biosynthesis Protein SpsA, Chain A"/>
    <property type="match status" value="1"/>
</dbReference>
<evidence type="ECO:0000256" key="5">
    <source>
        <dbReference type="ARBA" id="ARBA00048128"/>
    </source>
</evidence>
<dbReference type="CDD" id="cd02541">
    <property type="entry name" value="UGPase_prokaryotic"/>
    <property type="match status" value="1"/>
</dbReference>
<organism evidence="7">
    <name type="scientific">groundwater metagenome</name>
    <dbReference type="NCBI Taxonomy" id="717931"/>
    <lineage>
        <taxon>unclassified sequences</taxon>
        <taxon>metagenomes</taxon>
        <taxon>ecological metagenomes</taxon>
    </lineage>
</organism>
<dbReference type="InterPro" id="IPR029044">
    <property type="entry name" value="Nucleotide-diphossugar_trans"/>
</dbReference>
<dbReference type="NCBIfam" id="TIGR01099">
    <property type="entry name" value="galU"/>
    <property type="match status" value="1"/>
</dbReference>
<dbReference type="AlphaFoldDB" id="A0A098ECS6"/>
<evidence type="ECO:0000259" key="6">
    <source>
        <dbReference type="Pfam" id="PF00483"/>
    </source>
</evidence>
<proteinExistence type="inferred from homology"/>
<comment type="catalytic activity">
    <reaction evidence="5">
        <text>alpha-D-glucose 1-phosphate + UTP + H(+) = UDP-alpha-D-glucose + diphosphate</text>
        <dbReference type="Rhea" id="RHEA:19889"/>
        <dbReference type="ChEBI" id="CHEBI:15378"/>
        <dbReference type="ChEBI" id="CHEBI:33019"/>
        <dbReference type="ChEBI" id="CHEBI:46398"/>
        <dbReference type="ChEBI" id="CHEBI:58601"/>
        <dbReference type="ChEBI" id="CHEBI:58885"/>
        <dbReference type="EC" id="2.7.7.9"/>
    </reaction>
</comment>
<evidence type="ECO:0000313" key="7">
    <source>
        <dbReference type="EMBL" id="CEG13324.1"/>
    </source>
</evidence>
<feature type="domain" description="Nucleotidyl transferase" evidence="6">
    <location>
        <begin position="4"/>
        <end position="261"/>
    </location>
</feature>
<keyword evidence="3 7" id="KW-0808">Transferase</keyword>
<dbReference type="PANTHER" id="PTHR43197">
    <property type="entry name" value="UTP--GLUCOSE-1-PHOSPHATE URIDYLYLTRANSFERASE"/>
    <property type="match status" value="1"/>
</dbReference>
<dbReference type="EMBL" id="CCXY01000300">
    <property type="protein sequence ID" value="CEG13324.1"/>
    <property type="molecule type" value="Genomic_DNA"/>
</dbReference>
<dbReference type="GO" id="GO:0003983">
    <property type="term" value="F:UTP:glucose-1-phosphate uridylyltransferase activity"/>
    <property type="evidence" value="ECO:0007669"/>
    <property type="project" value="UniProtKB-EC"/>
</dbReference>
<evidence type="ECO:0000256" key="4">
    <source>
        <dbReference type="ARBA" id="ARBA00022695"/>
    </source>
</evidence>
<reference evidence="7" key="1">
    <citation type="submission" date="2014-09" db="EMBL/GenBank/DDBJ databases">
        <authorList>
            <person name="Probst J Alexander"/>
        </authorList>
    </citation>
    <scope>NUCLEOTIDE SEQUENCE</scope>
</reference>
<accession>A0A098ECS6</accession>
<evidence type="ECO:0000256" key="2">
    <source>
        <dbReference type="ARBA" id="ARBA00012415"/>
    </source>
</evidence>
<dbReference type="PANTHER" id="PTHR43197:SF1">
    <property type="entry name" value="UTP--GLUCOSE-1-PHOSPHATE URIDYLYLTRANSFERASE"/>
    <property type="match status" value="1"/>
</dbReference>
<dbReference type="InterPro" id="IPR005771">
    <property type="entry name" value="GalU_uridylyltTrfase_bac/arc"/>
</dbReference>
<dbReference type="GO" id="GO:0006011">
    <property type="term" value="P:UDP-alpha-D-glucose metabolic process"/>
    <property type="evidence" value="ECO:0007669"/>
    <property type="project" value="InterPro"/>
</dbReference>
<gene>
    <name evidence="7" type="ORF">MSIBF_A3690002</name>
</gene>
<comment type="similarity">
    <text evidence="1">Belongs to the UDPGP type 2 family.</text>
</comment>
<dbReference type="Pfam" id="PF00483">
    <property type="entry name" value="NTP_transferase"/>
    <property type="match status" value="1"/>
</dbReference>
<sequence>MKFKGVIPVAGFGTRFLPITKAQPKEMLPVIDKPVIQYVVEEFIDAGIDDILMVTGREKRVLEDHFDKSIGLEMLLKEKGKEDTLRQIEKISDINIFYTRQKDRKGLGDAILHAENFVDGNPFIAHVGDTILIAAQNPLKELMEIYNKHKKPIILFERVKKEDVEKYGIIECKKINERLYKIEHLVEKPKKEEAKSDMAVIGVYLFDNKIFDCIKRTKPGAGNEIQITDAINMLLEEEDVYACEFKGKRYDIGNIYLWLTANIEFALKRDDLRDDLIKFIKNLVVLKG</sequence>